<protein>
    <submittedName>
        <fullName evidence="4">Uroporphyrinogen III methylase</fullName>
    </submittedName>
</protein>
<dbReference type="InterPro" id="IPR007470">
    <property type="entry name" value="HemX"/>
</dbReference>
<keyword evidence="3" id="KW-0472">Membrane</keyword>
<keyword evidence="1" id="KW-0175">Coiled coil</keyword>
<keyword evidence="3" id="KW-1133">Transmembrane helix</keyword>
<name>A0A0W0TQK4_LEGER</name>
<dbReference type="RefSeq" id="WP_058526764.1">
    <property type="nucleotide sequence ID" value="NZ_CAAAHY010000009.1"/>
</dbReference>
<keyword evidence="4" id="KW-0808">Transferase</keyword>
<dbReference type="AlphaFoldDB" id="A0A0W0TQK4"/>
<dbReference type="Proteomes" id="UP000054773">
    <property type="component" value="Unassembled WGS sequence"/>
</dbReference>
<dbReference type="PANTHER" id="PTHR38043:SF1">
    <property type="entry name" value="PROTEIN HEMX"/>
    <property type="match status" value="1"/>
</dbReference>
<evidence type="ECO:0000256" key="1">
    <source>
        <dbReference type="SAM" id="Coils"/>
    </source>
</evidence>
<keyword evidence="4" id="KW-0489">Methyltransferase</keyword>
<dbReference type="GO" id="GO:0008168">
    <property type="term" value="F:methyltransferase activity"/>
    <property type="evidence" value="ECO:0007669"/>
    <property type="project" value="UniProtKB-KW"/>
</dbReference>
<dbReference type="STRING" id="448.Lery_1640"/>
<evidence type="ECO:0000313" key="4">
    <source>
        <dbReference type="EMBL" id="KTC97801.1"/>
    </source>
</evidence>
<evidence type="ECO:0000256" key="2">
    <source>
        <dbReference type="SAM" id="MobiDB-lite"/>
    </source>
</evidence>
<keyword evidence="3" id="KW-0812">Transmembrane</keyword>
<organism evidence="4 5">
    <name type="scientific">Legionella erythra</name>
    <dbReference type="NCBI Taxonomy" id="448"/>
    <lineage>
        <taxon>Bacteria</taxon>
        <taxon>Pseudomonadati</taxon>
        <taxon>Pseudomonadota</taxon>
        <taxon>Gammaproteobacteria</taxon>
        <taxon>Legionellales</taxon>
        <taxon>Legionellaceae</taxon>
        <taxon>Legionella</taxon>
    </lineage>
</organism>
<evidence type="ECO:0000256" key="3">
    <source>
        <dbReference type="SAM" id="Phobius"/>
    </source>
</evidence>
<dbReference type="PATRIC" id="fig|448.7.peg.1709"/>
<reference evidence="4 5" key="1">
    <citation type="submission" date="2015-11" db="EMBL/GenBank/DDBJ databases">
        <title>Genomic analysis of 38 Legionella species identifies large and diverse effector repertoires.</title>
        <authorList>
            <person name="Burstein D."/>
            <person name="Amaro F."/>
            <person name="Zusman T."/>
            <person name="Lifshitz Z."/>
            <person name="Cohen O."/>
            <person name="Gilbert J.A."/>
            <person name="Pupko T."/>
            <person name="Shuman H.A."/>
            <person name="Segal G."/>
        </authorList>
    </citation>
    <scope>NUCLEOTIDE SEQUENCE [LARGE SCALE GENOMIC DNA]</scope>
    <source>
        <strain evidence="4 5">SE-32A-C8</strain>
    </source>
</reference>
<dbReference type="GO" id="GO:0032259">
    <property type="term" value="P:methylation"/>
    <property type="evidence" value="ECO:0007669"/>
    <property type="project" value="UniProtKB-KW"/>
</dbReference>
<gene>
    <name evidence="4" type="primary">hemX</name>
    <name evidence="4" type="ORF">Lery_1640</name>
</gene>
<sequence>MTKHRDDAPHPVPSEASPERPKAKGESRRLHWPLLPFAALGAAALSLGLAWYALSESRQINEEKQRLEATLESISQEQQSHEQKLTELQAQVKSTQSRLQARMTELNKHIDTAMAQRLYQKQDWVLLKARYYLELAQINAHWTDNQETTTALLQQADDLLKTLSDQRLYEVRQAIAKEIADVKASPTLDIAGLMSQLDAAQSIVSKLPIKQSISSPSGNTLPAAQKSTPSAWRERLKESLNLLEKLVVVRHQTDDIKPILSPLHQALLRESIRMNLQEAQWALLQNNAQVYQQSLTQALKDINRTFEKKAAATQSLVRELHTLKQTALNPARPVIGQSLPLLNQLIEDNAAASPPAAPPASTEEGN</sequence>
<dbReference type="OrthoDB" id="5653077at2"/>
<dbReference type="Pfam" id="PF04375">
    <property type="entry name" value="HemX"/>
    <property type="match status" value="1"/>
</dbReference>
<feature type="compositionally biased region" description="Basic and acidic residues" evidence="2">
    <location>
        <begin position="17"/>
        <end position="27"/>
    </location>
</feature>
<feature type="region of interest" description="Disordered" evidence="2">
    <location>
        <begin position="1"/>
        <end position="27"/>
    </location>
</feature>
<keyword evidence="5" id="KW-1185">Reference proteome</keyword>
<feature type="transmembrane region" description="Helical" evidence="3">
    <location>
        <begin position="30"/>
        <end position="54"/>
    </location>
</feature>
<comment type="caution">
    <text evidence="4">The sequence shown here is derived from an EMBL/GenBank/DDBJ whole genome shotgun (WGS) entry which is preliminary data.</text>
</comment>
<accession>A0A0W0TQK4</accession>
<dbReference type="PANTHER" id="PTHR38043">
    <property type="entry name" value="PROTEIN HEMX"/>
    <property type="match status" value="1"/>
</dbReference>
<proteinExistence type="predicted"/>
<dbReference type="EMBL" id="LNYA01000024">
    <property type="protein sequence ID" value="KTC97801.1"/>
    <property type="molecule type" value="Genomic_DNA"/>
</dbReference>
<evidence type="ECO:0000313" key="5">
    <source>
        <dbReference type="Proteomes" id="UP000054773"/>
    </source>
</evidence>
<feature type="coiled-coil region" evidence="1">
    <location>
        <begin position="57"/>
        <end position="98"/>
    </location>
</feature>